<protein>
    <submittedName>
        <fullName evidence="1">Uncharacterized protein</fullName>
    </submittedName>
</protein>
<reference evidence="1" key="1">
    <citation type="journal article" date="2021" name="Proc. Natl. Acad. Sci. U.S.A.">
        <title>A Catalog of Tens of Thousands of Viruses from Human Metagenomes Reveals Hidden Associations with Chronic Diseases.</title>
        <authorList>
            <person name="Tisza M.J."/>
            <person name="Buck C.B."/>
        </authorList>
    </citation>
    <scope>NUCLEOTIDE SEQUENCE</scope>
    <source>
        <strain evidence="1">Cttxo15</strain>
    </source>
</reference>
<sequence length="38" mass="4585">MKYIKPINIYANFFHNSLKKQISPNYLGDFHPNKWDSD</sequence>
<evidence type="ECO:0000313" key="1">
    <source>
        <dbReference type="EMBL" id="DAD88486.1"/>
    </source>
</evidence>
<proteinExistence type="predicted"/>
<name>A0A8S5N1K8_9CAUD</name>
<organism evidence="1">
    <name type="scientific">Podoviridae sp. cttxo15</name>
    <dbReference type="NCBI Taxonomy" id="2826584"/>
    <lineage>
        <taxon>Viruses</taxon>
        <taxon>Duplodnaviria</taxon>
        <taxon>Heunggongvirae</taxon>
        <taxon>Uroviricota</taxon>
        <taxon>Caudoviricetes</taxon>
    </lineage>
</organism>
<dbReference type="EMBL" id="BK015041">
    <property type="protein sequence ID" value="DAD88486.1"/>
    <property type="molecule type" value="Genomic_DNA"/>
</dbReference>
<accession>A0A8S5N1K8</accession>